<sequence length="55" mass="6417">MKIMRKNKKRNHLPERGEEILSFYSLKKTVPALDMHLTCLQNRYTPGSTLSILLT</sequence>
<evidence type="ECO:0000313" key="1">
    <source>
        <dbReference type="EMBL" id="KOH45231.1"/>
    </source>
</evidence>
<protein>
    <submittedName>
        <fullName evidence="1">Uncharacterized protein</fullName>
    </submittedName>
</protein>
<comment type="caution">
    <text evidence="1">The sequence shown here is derived from an EMBL/GenBank/DDBJ whole genome shotgun (WGS) entry which is preliminary data.</text>
</comment>
<dbReference type="AlphaFoldDB" id="A0A0L8V9V5"/>
<organism evidence="1 2">
    <name type="scientific">Sunxiuqinia dokdonensis</name>
    <dbReference type="NCBI Taxonomy" id="1409788"/>
    <lineage>
        <taxon>Bacteria</taxon>
        <taxon>Pseudomonadati</taxon>
        <taxon>Bacteroidota</taxon>
        <taxon>Bacteroidia</taxon>
        <taxon>Marinilabiliales</taxon>
        <taxon>Prolixibacteraceae</taxon>
        <taxon>Sunxiuqinia</taxon>
    </lineage>
</organism>
<evidence type="ECO:0000313" key="2">
    <source>
        <dbReference type="Proteomes" id="UP000036958"/>
    </source>
</evidence>
<proteinExistence type="predicted"/>
<name>A0A0L8V9V5_9BACT</name>
<dbReference type="STRING" id="1409788.NC99_19230"/>
<dbReference type="EMBL" id="LGIA01000147">
    <property type="protein sequence ID" value="KOH45231.1"/>
    <property type="molecule type" value="Genomic_DNA"/>
</dbReference>
<dbReference type="Proteomes" id="UP000036958">
    <property type="component" value="Unassembled WGS sequence"/>
</dbReference>
<gene>
    <name evidence="1" type="ORF">NC99_19230</name>
</gene>
<reference evidence="2" key="1">
    <citation type="submission" date="2015-07" db="EMBL/GenBank/DDBJ databases">
        <title>Genome sequencing of Sunxiuqinia dokdonensis strain SK.</title>
        <authorList>
            <person name="Ahn S."/>
            <person name="Kim B.-C."/>
        </authorList>
    </citation>
    <scope>NUCLEOTIDE SEQUENCE [LARGE SCALE GENOMIC DNA]</scope>
    <source>
        <strain evidence="2">SK</strain>
    </source>
</reference>
<keyword evidence="2" id="KW-1185">Reference proteome</keyword>
<accession>A0A0L8V9V5</accession>